<dbReference type="InterPro" id="IPR025333">
    <property type="entry name" value="DUF4239"/>
</dbReference>
<keyword evidence="1" id="KW-0812">Transmembrane</keyword>
<sequence>MNVWLLGALVVGGAALAAGAIALIQQKFSPPQTREPYNEVAGSVFEIVSVLYAIVLAFVLIAVWEQMSEAQRTTYNESAALVEVYWDAQGLPDAQRVAIQDLCADYANEVINTEWPQMRAHETVDNTGWQIADRIRATWNTWVPDGDEQNALMEDGRDQIRVLYDARSERLATASDGLSGVMWLVMIAGAVLVMGVLFLFGIPGRAAHLAVVTAAASMIALLLFSVYELEYPYSRAIAVGSDAFQLALDRFSHIG</sequence>
<comment type="caution">
    <text evidence="2">The sequence shown here is derived from an EMBL/GenBank/DDBJ whole genome shotgun (WGS) entry which is preliminary data.</text>
</comment>
<dbReference type="AlphaFoldDB" id="A0A9W6W1M9"/>
<evidence type="ECO:0008006" key="4">
    <source>
        <dbReference type="Google" id="ProtNLM"/>
    </source>
</evidence>
<feature type="transmembrane region" description="Helical" evidence="1">
    <location>
        <begin position="177"/>
        <end position="200"/>
    </location>
</feature>
<reference evidence="2" key="1">
    <citation type="submission" date="2023-03" db="EMBL/GenBank/DDBJ databases">
        <title>Actinorhabdospora filicis NBRC 111898.</title>
        <authorList>
            <person name="Ichikawa N."/>
            <person name="Sato H."/>
            <person name="Tonouchi N."/>
        </authorList>
    </citation>
    <scope>NUCLEOTIDE SEQUENCE</scope>
    <source>
        <strain evidence="2">NBRC 111898</strain>
    </source>
</reference>
<dbReference type="RefSeq" id="WP_285661271.1">
    <property type="nucleotide sequence ID" value="NZ_BSTX01000001.1"/>
</dbReference>
<proteinExistence type="predicted"/>
<keyword evidence="1" id="KW-1133">Transmembrane helix</keyword>
<accession>A0A9W6W1M9</accession>
<evidence type="ECO:0000313" key="2">
    <source>
        <dbReference type="EMBL" id="GLZ76072.1"/>
    </source>
</evidence>
<dbReference type="Proteomes" id="UP001165079">
    <property type="component" value="Unassembled WGS sequence"/>
</dbReference>
<keyword evidence="3" id="KW-1185">Reference proteome</keyword>
<protein>
    <recommendedName>
        <fullName evidence="4">DUF4239 domain-containing protein</fullName>
    </recommendedName>
</protein>
<dbReference type="EMBL" id="BSTX01000001">
    <property type="protein sequence ID" value="GLZ76072.1"/>
    <property type="molecule type" value="Genomic_DNA"/>
</dbReference>
<feature type="transmembrane region" description="Helical" evidence="1">
    <location>
        <begin position="43"/>
        <end position="64"/>
    </location>
</feature>
<dbReference type="Pfam" id="PF14023">
    <property type="entry name" value="Bestrophin-like"/>
    <property type="match status" value="1"/>
</dbReference>
<evidence type="ECO:0000256" key="1">
    <source>
        <dbReference type="SAM" id="Phobius"/>
    </source>
</evidence>
<name>A0A9W6W1M9_9ACTN</name>
<gene>
    <name evidence="2" type="ORF">Afil01_08790</name>
</gene>
<organism evidence="2 3">
    <name type="scientific">Actinorhabdospora filicis</name>
    <dbReference type="NCBI Taxonomy" id="1785913"/>
    <lineage>
        <taxon>Bacteria</taxon>
        <taxon>Bacillati</taxon>
        <taxon>Actinomycetota</taxon>
        <taxon>Actinomycetes</taxon>
        <taxon>Micromonosporales</taxon>
        <taxon>Micromonosporaceae</taxon>
        <taxon>Actinorhabdospora</taxon>
    </lineage>
</organism>
<feature type="transmembrane region" description="Helical" evidence="1">
    <location>
        <begin position="206"/>
        <end position="227"/>
    </location>
</feature>
<keyword evidence="1" id="KW-0472">Membrane</keyword>
<evidence type="ECO:0000313" key="3">
    <source>
        <dbReference type="Proteomes" id="UP001165079"/>
    </source>
</evidence>